<proteinExistence type="predicted"/>
<protein>
    <recommendedName>
        <fullName evidence="9">G-protein coupled receptors family 1 profile domain-containing protein</fullName>
    </recommendedName>
</protein>
<evidence type="ECO:0000256" key="8">
    <source>
        <dbReference type="SAM" id="Phobius"/>
    </source>
</evidence>
<dbReference type="PANTHER" id="PTHR24243:SF230">
    <property type="entry name" value="G-PROTEIN COUPLED RECEPTORS FAMILY 1 PROFILE DOMAIN-CONTAINING PROTEIN"/>
    <property type="match status" value="1"/>
</dbReference>
<keyword evidence="4" id="KW-0297">G-protein coupled receptor</keyword>
<accession>A0AAN8Q7H1</accession>
<dbReference type="Proteomes" id="UP001347796">
    <property type="component" value="Unassembled WGS sequence"/>
</dbReference>
<dbReference type="SUPFAM" id="SSF81321">
    <property type="entry name" value="Family A G protein-coupled receptor-like"/>
    <property type="match status" value="1"/>
</dbReference>
<feature type="domain" description="G-protein coupled receptors family 1 profile" evidence="9">
    <location>
        <begin position="43"/>
        <end position="304"/>
    </location>
</feature>
<evidence type="ECO:0000256" key="1">
    <source>
        <dbReference type="ARBA" id="ARBA00004141"/>
    </source>
</evidence>
<evidence type="ECO:0000256" key="5">
    <source>
        <dbReference type="ARBA" id="ARBA00023136"/>
    </source>
</evidence>
<keyword evidence="7" id="KW-0807">Transducer</keyword>
<evidence type="ECO:0000313" key="10">
    <source>
        <dbReference type="EMBL" id="KAK6195373.1"/>
    </source>
</evidence>
<comment type="subcellular location">
    <subcellularLocation>
        <location evidence="1">Membrane</location>
        <topology evidence="1">Multi-pass membrane protein</topology>
    </subcellularLocation>
</comment>
<dbReference type="PRINTS" id="PR00237">
    <property type="entry name" value="GPCRRHODOPSN"/>
</dbReference>
<reference evidence="10 11" key="1">
    <citation type="submission" date="2024-01" db="EMBL/GenBank/DDBJ databases">
        <title>The genome of the rayed Mediterranean limpet Patella caerulea (Linnaeus, 1758).</title>
        <authorList>
            <person name="Anh-Thu Weber A."/>
            <person name="Halstead-Nussloch G."/>
        </authorList>
    </citation>
    <scope>NUCLEOTIDE SEQUENCE [LARGE SCALE GENOMIC DNA]</scope>
    <source>
        <strain evidence="10">AATW-2023a</strain>
        <tissue evidence="10">Whole specimen</tissue>
    </source>
</reference>
<dbReference type="InterPro" id="IPR000276">
    <property type="entry name" value="GPCR_Rhodpsn"/>
</dbReference>
<feature type="transmembrane region" description="Helical" evidence="8">
    <location>
        <begin position="240"/>
        <end position="258"/>
    </location>
</feature>
<dbReference type="Gene3D" id="1.20.1070.10">
    <property type="entry name" value="Rhodopsin 7-helix transmembrane proteins"/>
    <property type="match status" value="1"/>
</dbReference>
<feature type="transmembrane region" description="Helical" evidence="8">
    <location>
        <begin position="142"/>
        <end position="159"/>
    </location>
</feature>
<dbReference type="GO" id="GO:0005886">
    <property type="term" value="C:plasma membrane"/>
    <property type="evidence" value="ECO:0007669"/>
    <property type="project" value="TreeGrafter"/>
</dbReference>
<keyword evidence="11" id="KW-1185">Reference proteome</keyword>
<keyword evidence="6" id="KW-0675">Receptor</keyword>
<dbReference type="Pfam" id="PF00001">
    <property type="entry name" value="7tm_1"/>
    <property type="match status" value="1"/>
</dbReference>
<dbReference type="PROSITE" id="PS50262">
    <property type="entry name" value="G_PROTEIN_RECEP_F1_2"/>
    <property type="match status" value="1"/>
</dbReference>
<keyword evidence="3 8" id="KW-1133">Transmembrane helix</keyword>
<evidence type="ECO:0000256" key="2">
    <source>
        <dbReference type="ARBA" id="ARBA00022692"/>
    </source>
</evidence>
<keyword evidence="2 8" id="KW-0812">Transmembrane</keyword>
<keyword evidence="5 8" id="KW-0472">Membrane</keyword>
<evidence type="ECO:0000259" key="9">
    <source>
        <dbReference type="PROSITE" id="PS50262"/>
    </source>
</evidence>
<evidence type="ECO:0000256" key="4">
    <source>
        <dbReference type="ARBA" id="ARBA00023040"/>
    </source>
</evidence>
<feature type="transmembrane region" description="Helical" evidence="8">
    <location>
        <begin position="100"/>
        <end position="121"/>
    </location>
</feature>
<organism evidence="10 11">
    <name type="scientific">Patella caerulea</name>
    <name type="common">Rayed Mediterranean limpet</name>
    <dbReference type="NCBI Taxonomy" id="87958"/>
    <lineage>
        <taxon>Eukaryota</taxon>
        <taxon>Metazoa</taxon>
        <taxon>Spiralia</taxon>
        <taxon>Lophotrochozoa</taxon>
        <taxon>Mollusca</taxon>
        <taxon>Gastropoda</taxon>
        <taxon>Patellogastropoda</taxon>
        <taxon>Patelloidea</taxon>
        <taxon>Patellidae</taxon>
        <taxon>Patella</taxon>
    </lineage>
</organism>
<evidence type="ECO:0000313" key="11">
    <source>
        <dbReference type="Proteomes" id="UP001347796"/>
    </source>
</evidence>
<evidence type="ECO:0000256" key="3">
    <source>
        <dbReference type="ARBA" id="ARBA00022989"/>
    </source>
</evidence>
<feature type="transmembrane region" description="Helical" evidence="8">
    <location>
        <begin position="291"/>
        <end position="311"/>
    </location>
</feature>
<dbReference type="AlphaFoldDB" id="A0AAN8Q7H1"/>
<comment type="caution">
    <text evidence="10">The sequence shown here is derived from an EMBL/GenBank/DDBJ whole genome shotgun (WGS) entry which is preliminary data.</text>
</comment>
<dbReference type="GO" id="GO:0004930">
    <property type="term" value="F:G protein-coupled receptor activity"/>
    <property type="evidence" value="ECO:0007669"/>
    <property type="project" value="UniProtKB-KW"/>
</dbReference>
<dbReference type="InterPro" id="IPR017452">
    <property type="entry name" value="GPCR_Rhodpsn_7TM"/>
</dbReference>
<gene>
    <name evidence="10" type="ORF">SNE40_000820</name>
</gene>
<name>A0AAN8Q7H1_PATCE</name>
<feature type="transmembrane region" description="Helical" evidence="8">
    <location>
        <begin position="61"/>
        <end position="85"/>
    </location>
</feature>
<dbReference type="PANTHER" id="PTHR24243">
    <property type="entry name" value="G-PROTEIN COUPLED RECEPTOR"/>
    <property type="match status" value="1"/>
</dbReference>
<sequence>MNYSLEVNSSGMLTEPSEDKAYVTIRRLQTVMIPIICIIGIVGNTLAAGAFLSASLRTTSCCLYLAVKCLSDIGFLSSLFIVWLYRVHVPIFNTNGLCQLYVFLSYICAFLSVWLVVIITFENFIRISQPQWVGIICTPRTAKIVIVVCVTLSLIFYNYPLWTAGIVNVDGSALCSTREQFQNVVMVLTYVDTFLTLIIPFVIMLILVPLITIAALQAYERKKRLFRNARRESKGSSPETQVTKLLFAVSVVFLALHTPGHAIRVKLMIVKFLQHVSPSYLDVTLQRLFEIFYYMDFCLSLAVYLIFGANFRKVFAALYFKRCQQQNELRRIQTNVNNTVSKYLLKGNGESGVVV</sequence>
<feature type="transmembrane region" description="Helical" evidence="8">
    <location>
        <begin position="31"/>
        <end position="54"/>
    </location>
</feature>
<evidence type="ECO:0000256" key="6">
    <source>
        <dbReference type="ARBA" id="ARBA00023170"/>
    </source>
</evidence>
<evidence type="ECO:0000256" key="7">
    <source>
        <dbReference type="ARBA" id="ARBA00023224"/>
    </source>
</evidence>
<dbReference type="EMBL" id="JAZGQO010000001">
    <property type="protein sequence ID" value="KAK6195373.1"/>
    <property type="molecule type" value="Genomic_DNA"/>
</dbReference>
<feature type="transmembrane region" description="Helical" evidence="8">
    <location>
        <begin position="194"/>
        <end position="219"/>
    </location>
</feature>